<gene>
    <name evidence="1" type="ORF">S01H4_64332</name>
</gene>
<protein>
    <submittedName>
        <fullName evidence="1">Uncharacterized protein</fullName>
    </submittedName>
</protein>
<proteinExistence type="predicted"/>
<dbReference type="PANTHER" id="PTHR40697">
    <property type="entry name" value="ACETOIN CATABOLISM PROTEIN X"/>
    <property type="match status" value="1"/>
</dbReference>
<dbReference type="PANTHER" id="PTHR40697:SF2">
    <property type="entry name" value="ATP-NAD KINASE-RELATED"/>
    <property type="match status" value="1"/>
</dbReference>
<comment type="caution">
    <text evidence="1">The sequence shown here is derived from an EMBL/GenBank/DDBJ whole genome shotgun (WGS) entry which is preliminary data.</text>
</comment>
<organism evidence="1">
    <name type="scientific">marine sediment metagenome</name>
    <dbReference type="NCBI Taxonomy" id="412755"/>
    <lineage>
        <taxon>unclassified sequences</taxon>
        <taxon>metagenomes</taxon>
        <taxon>ecological metagenomes</taxon>
    </lineage>
</organism>
<dbReference type="InterPro" id="IPR039065">
    <property type="entry name" value="AcoX-like"/>
</dbReference>
<sequence length="126" mass="14320">MSSAALRVSSAVVDIDEESYRQGRLRARLFGYLKIPYQKKYVQKLKSGSPESERYCQEAIACEIAENMQEGFSYIMGPGTTTRAIMQRLGLPNTLLGVDLVYKKKLIANDLNERQLLKNIKKNKTK</sequence>
<accession>X1CM59</accession>
<dbReference type="EMBL" id="BART01038975">
    <property type="protein sequence ID" value="GAH09461.1"/>
    <property type="molecule type" value="Genomic_DNA"/>
</dbReference>
<feature type="non-terminal residue" evidence="1">
    <location>
        <position position="126"/>
    </location>
</feature>
<dbReference type="AlphaFoldDB" id="X1CM59"/>
<evidence type="ECO:0000313" key="1">
    <source>
        <dbReference type="EMBL" id="GAH09461.1"/>
    </source>
</evidence>
<name>X1CM59_9ZZZZ</name>
<reference evidence="1" key="1">
    <citation type="journal article" date="2014" name="Front. Microbiol.">
        <title>High frequency of phylogenetically diverse reductive dehalogenase-homologous genes in deep subseafloor sedimentary metagenomes.</title>
        <authorList>
            <person name="Kawai M."/>
            <person name="Futagami T."/>
            <person name="Toyoda A."/>
            <person name="Takaki Y."/>
            <person name="Nishi S."/>
            <person name="Hori S."/>
            <person name="Arai W."/>
            <person name="Tsubouchi T."/>
            <person name="Morono Y."/>
            <person name="Uchiyama I."/>
            <person name="Ito T."/>
            <person name="Fujiyama A."/>
            <person name="Inagaki F."/>
            <person name="Takami H."/>
        </authorList>
    </citation>
    <scope>NUCLEOTIDE SEQUENCE</scope>
    <source>
        <strain evidence="1">Expedition CK06-06</strain>
    </source>
</reference>